<dbReference type="Proteomes" id="UP001631957">
    <property type="component" value="Unassembled WGS sequence"/>
</dbReference>
<dbReference type="InterPro" id="IPR002477">
    <property type="entry name" value="Peptidoglycan-bd-like"/>
</dbReference>
<sequence length="413" mass="41189">MNEPTEREGPTGPQGPYGHPCPECGALRAADSTPSCDCAQRAAETLKEARLADAAAAEDFDPLRIRPYVELAGTAGAPVAGGRPPGPPADATMPLRAVPAAAESFPDATATAPLPRVPGGGAGTRGGSGELRVSGYDGVARGAGAGGVGPLDGVIPARDAGAPGGVGGTGFPGDSGALGGVQPAGDAGSLGDVGSLRGVRPQSDPDDADGPKRGNRRRRAVLLATSGAVVSILAVAGFASGLFAYDAPARDDSPPEDIRAAVPAPSRTAAASVEAPAEQPADPAPAPEDATPSESAAPSPSPTPSRSSPSPSSPASGSPSADASPSGAAEDQRQVPSLTVAVLRRGDTGPEVRELQLRLKELSLYGEDADGVFDEQVENALKTYQASRDITGDEPGIYGAATRERLEKETKEP</sequence>
<evidence type="ECO:0000313" key="5">
    <source>
        <dbReference type="Proteomes" id="UP001631957"/>
    </source>
</evidence>
<feature type="region of interest" description="Disordered" evidence="1">
    <location>
        <begin position="165"/>
        <end position="215"/>
    </location>
</feature>
<dbReference type="InterPro" id="IPR036365">
    <property type="entry name" value="PGBD-like_sf"/>
</dbReference>
<keyword evidence="5" id="KW-1185">Reference proteome</keyword>
<feature type="transmembrane region" description="Helical" evidence="2">
    <location>
        <begin position="220"/>
        <end position="245"/>
    </location>
</feature>
<keyword evidence="2" id="KW-1133">Transmembrane helix</keyword>
<feature type="compositionally biased region" description="Basic and acidic residues" evidence="1">
    <location>
        <begin position="250"/>
        <end position="259"/>
    </location>
</feature>
<name>A0ABW9HVC4_9ACTN</name>
<protein>
    <submittedName>
        <fullName evidence="4">Peptidoglycan-binding protein</fullName>
    </submittedName>
</protein>
<proteinExistence type="predicted"/>
<comment type="caution">
    <text evidence="4">The sequence shown here is derived from an EMBL/GenBank/DDBJ whole genome shotgun (WGS) entry which is preliminary data.</text>
</comment>
<reference evidence="4 5" key="1">
    <citation type="submission" date="2024-12" db="EMBL/GenBank/DDBJ databases">
        <title>Forecasting of Potato common scab and diversities of Pathogenic streptomyces spp. in china.</title>
        <authorList>
            <person name="Handique U."/>
            <person name="Wu J."/>
        </authorList>
    </citation>
    <scope>NUCLEOTIDE SEQUENCE [LARGE SCALE GENOMIC DNA]</scope>
    <source>
        <strain evidence="4 5">ZRIMU1530</strain>
    </source>
</reference>
<feature type="region of interest" description="Disordered" evidence="1">
    <location>
        <begin position="109"/>
        <end position="128"/>
    </location>
</feature>
<dbReference type="SUPFAM" id="SSF47090">
    <property type="entry name" value="PGBD-like"/>
    <property type="match status" value="1"/>
</dbReference>
<dbReference type="Gene3D" id="1.10.101.10">
    <property type="entry name" value="PGBD-like superfamily/PGBD"/>
    <property type="match status" value="1"/>
</dbReference>
<feature type="compositionally biased region" description="Gly residues" evidence="1">
    <location>
        <begin position="118"/>
        <end position="128"/>
    </location>
</feature>
<feature type="compositionally biased region" description="Gly residues" evidence="1">
    <location>
        <begin position="165"/>
        <end position="179"/>
    </location>
</feature>
<dbReference type="InterPro" id="IPR036366">
    <property type="entry name" value="PGBDSf"/>
</dbReference>
<feature type="region of interest" description="Disordered" evidence="1">
    <location>
        <begin position="386"/>
        <end position="413"/>
    </location>
</feature>
<gene>
    <name evidence="4" type="ORF">ACKI18_25470</name>
</gene>
<feature type="region of interest" description="Disordered" evidence="1">
    <location>
        <begin position="250"/>
        <end position="350"/>
    </location>
</feature>
<organism evidence="4 5">
    <name type="scientific">Streptomyces niveiscabiei</name>
    <dbReference type="NCBI Taxonomy" id="164115"/>
    <lineage>
        <taxon>Bacteria</taxon>
        <taxon>Bacillati</taxon>
        <taxon>Actinomycetota</taxon>
        <taxon>Actinomycetes</taxon>
        <taxon>Kitasatosporales</taxon>
        <taxon>Streptomycetaceae</taxon>
        <taxon>Streptomyces</taxon>
    </lineage>
</organism>
<feature type="compositionally biased region" description="Low complexity" evidence="1">
    <location>
        <begin position="260"/>
        <end position="329"/>
    </location>
</feature>
<feature type="domain" description="Peptidoglycan binding-like" evidence="3">
    <location>
        <begin position="348"/>
        <end position="406"/>
    </location>
</feature>
<dbReference type="EMBL" id="JBJVNI010000014">
    <property type="protein sequence ID" value="MFM9612052.1"/>
    <property type="molecule type" value="Genomic_DNA"/>
</dbReference>
<feature type="region of interest" description="Disordered" evidence="1">
    <location>
        <begin position="1"/>
        <end position="23"/>
    </location>
</feature>
<evidence type="ECO:0000256" key="2">
    <source>
        <dbReference type="SAM" id="Phobius"/>
    </source>
</evidence>
<evidence type="ECO:0000313" key="4">
    <source>
        <dbReference type="EMBL" id="MFM9612052.1"/>
    </source>
</evidence>
<evidence type="ECO:0000256" key="1">
    <source>
        <dbReference type="SAM" id="MobiDB-lite"/>
    </source>
</evidence>
<dbReference type="Pfam" id="PF01471">
    <property type="entry name" value="PG_binding_1"/>
    <property type="match status" value="1"/>
</dbReference>
<keyword evidence="2" id="KW-0472">Membrane</keyword>
<keyword evidence="2" id="KW-0812">Transmembrane</keyword>
<accession>A0ABW9HVC4</accession>
<dbReference type="RefSeq" id="WP_109363461.1">
    <property type="nucleotide sequence ID" value="NZ_JBJVNI010000014.1"/>
</dbReference>
<evidence type="ECO:0000259" key="3">
    <source>
        <dbReference type="Pfam" id="PF01471"/>
    </source>
</evidence>
<feature type="compositionally biased region" description="Basic and acidic residues" evidence="1">
    <location>
        <begin position="402"/>
        <end position="413"/>
    </location>
</feature>